<sequence>MLESGCCSETKARIFKALLRHWLGCDSEAREYMWNAVDPFLNGNLLPEDLKLVPSCTTTVRSSEKSPLQETQQVFQEVSRPSENPCEPMTPSQFQDWRNSLCKCSAPNQDSLKLKGCNQSPSSDTKEFPGPDLGSALHQETQPQENPVGSVDYPTEHQDSTQRVLVQAEGLLLGSQDLHYNDTYIFSSVDQGPSAHPAWDLTRCRDVLPTSPESREDPSLTRDSIHDRNPDDDPKQPLGSRQRQEPVLGVSPDQGNGTEEARVDKEAGGKARRILPVVTVLTQEDVVSLTTSPSHAAKLKEHLNQIDFTDRNYKDPSLSDGRDLLAFCDLLSLKSDTVSLSRSDADGQEEDTRSVAASSVMSVFPRIPLDPMEKEWLRFCALGNTSALKQLLTQDPSLAAKKALSSPLHSVGSQTALHWAAKQGRTETVDMMACAAVDVNVRSVSDRRGDGCRRTVRVDEFTVHTASLLL</sequence>
<comment type="caution">
    <text evidence="1">The sequence shown here is derived from an EMBL/GenBank/DDBJ whole genome shotgun (WGS) entry which is preliminary data.</text>
</comment>
<reference evidence="1" key="1">
    <citation type="submission" date="2021-05" db="EMBL/GenBank/DDBJ databases">
        <authorList>
            <person name="Pan Q."/>
            <person name="Jouanno E."/>
            <person name="Zahm M."/>
            <person name="Klopp C."/>
            <person name="Cabau C."/>
            <person name="Louis A."/>
            <person name="Berthelot C."/>
            <person name="Parey E."/>
            <person name="Roest Crollius H."/>
            <person name="Montfort J."/>
            <person name="Robinson-Rechavi M."/>
            <person name="Bouchez O."/>
            <person name="Lampietro C."/>
            <person name="Lopez Roques C."/>
            <person name="Donnadieu C."/>
            <person name="Postlethwait J."/>
            <person name="Bobe J."/>
            <person name="Dillon D."/>
            <person name="Chandos A."/>
            <person name="von Hippel F."/>
            <person name="Guiguen Y."/>
        </authorList>
    </citation>
    <scope>NUCLEOTIDE SEQUENCE</scope>
    <source>
        <strain evidence="1">YG-Jan2019</strain>
    </source>
</reference>
<accession>A0ACC2GGY4</accession>
<dbReference type="EMBL" id="CM055740">
    <property type="protein sequence ID" value="KAJ8002846.1"/>
    <property type="molecule type" value="Genomic_DNA"/>
</dbReference>
<evidence type="ECO:0000313" key="1">
    <source>
        <dbReference type="EMBL" id="KAJ8002846.1"/>
    </source>
</evidence>
<dbReference type="Proteomes" id="UP001157502">
    <property type="component" value="Chromosome 13"/>
</dbReference>
<protein>
    <submittedName>
        <fullName evidence="1">Uncharacterized protein</fullName>
    </submittedName>
</protein>
<keyword evidence="2" id="KW-1185">Reference proteome</keyword>
<gene>
    <name evidence="1" type="ORF">DPEC_G00163210</name>
</gene>
<organism evidence="1 2">
    <name type="scientific">Dallia pectoralis</name>
    <name type="common">Alaska blackfish</name>
    <dbReference type="NCBI Taxonomy" id="75939"/>
    <lineage>
        <taxon>Eukaryota</taxon>
        <taxon>Metazoa</taxon>
        <taxon>Chordata</taxon>
        <taxon>Craniata</taxon>
        <taxon>Vertebrata</taxon>
        <taxon>Euteleostomi</taxon>
        <taxon>Actinopterygii</taxon>
        <taxon>Neopterygii</taxon>
        <taxon>Teleostei</taxon>
        <taxon>Protacanthopterygii</taxon>
        <taxon>Esociformes</taxon>
        <taxon>Umbridae</taxon>
        <taxon>Dallia</taxon>
    </lineage>
</organism>
<name>A0ACC2GGY4_DALPE</name>
<evidence type="ECO:0000313" key="2">
    <source>
        <dbReference type="Proteomes" id="UP001157502"/>
    </source>
</evidence>
<proteinExistence type="predicted"/>